<organism evidence="1">
    <name type="scientific">freshwater metagenome</name>
    <dbReference type="NCBI Taxonomy" id="449393"/>
    <lineage>
        <taxon>unclassified sequences</taxon>
        <taxon>metagenomes</taxon>
        <taxon>ecological metagenomes</taxon>
    </lineage>
</organism>
<protein>
    <submittedName>
        <fullName evidence="1">Unannotated protein</fullName>
    </submittedName>
</protein>
<reference evidence="1" key="1">
    <citation type="submission" date="2020-05" db="EMBL/GenBank/DDBJ databases">
        <authorList>
            <person name="Chiriac C."/>
            <person name="Salcher M."/>
            <person name="Ghai R."/>
            <person name="Kavagutti S V."/>
        </authorList>
    </citation>
    <scope>NUCLEOTIDE SEQUENCE</scope>
</reference>
<proteinExistence type="predicted"/>
<name>A0A6J6UMG2_9ZZZZ</name>
<dbReference type="EMBL" id="CAEZZI010000105">
    <property type="protein sequence ID" value="CAB4761161.1"/>
    <property type="molecule type" value="Genomic_DNA"/>
</dbReference>
<sequence length="90" mass="8905">MTSPLASVSTLPFSLETIVAIESASATMISNALRKISERTRGAVFAQSAAARSAAATAASHCSGPATATSAITEPSLGSVTGIVAMPSTH</sequence>
<evidence type="ECO:0000313" key="1">
    <source>
        <dbReference type="EMBL" id="CAB4761161.1"/>
    </source>
</evidence>
<accession>A0A6J6UMG2</accession>
<dbReference type="AlphaFoldDB" id="A0A6J6UMG2"/>
<gene>
    <name evidence="1" type="ORF">UFOPK2842_00946</name>
</gene>